<gene>
    <name evidence="2" type="ORF">DCC35_19010</name>
</gene>
<keyword evidence="1" id="KW-0732">Signal</keyword>
<protein>
    <submittedName>
        <fullName evidence="2">5'-nucleotidase, lipoprotein e(P4) family</fullName>
    </submittedName>
</protein>
<reference evidence="2 3" key="1">
    <citation type="submission" date="2018-04" db="EMBL/GenBank/DDBJ databases">
        <title>Complete genome uncultured novel isolate.</title>
        <authorList>
            <person name="Merlino G."/>
        </authorList>
    </citation>
    <scope>NUCLEOTIDE SEQUENCE [LARGE SCALE GENOMIC DNA]</scope>
    <source>
        <strain evidence="3">R1DC9</strain>
    </source>
</reference>
<dbReference type="KEGG" id="fpf:DCC35_19010"/>
<evidence type="ECO:0000313" key="2">
    <source>
        <dbReference type="EMBL" id="QCK16672.1"/>
    </source>
</evidence>
<dbReference type="Proteomes" id="UP000298616">
    <property type="component" value="Chromosome"/>
</dbReference>
<dbReference type="EMBL" id="CP028923">
    <property type="protein sequence ID" value="QCK16672.1"/>
    <property type="molecule type" value="Genomic_DNA"/>
</dbReference>
<dbReference type="PANTHER" id="PTHR31284:SF10">
    <property type="entry name" value="ACID PHOSPHATASE-LIKE PROTEIN"/>
    <property type="match status" value="1"/>
</dbReference>
<dbReference type="NCBIfam" id="TIGR01533">
    <property type="entry name" value="lipo_e_P4"/>
    <property type="match status" value="1"/>
</dbReference>
<dbReference type="Pfam" id="PF03767">
    <property type="entry name" value="Acid_phosphat_B"/>
    <property type="match status" value="1"/>
</dbReference>
<accession>A0A4D7JVX3</accession>
<organism evidence="2 3">
    <name type="scientific">Mangrovivirga cuniculi</name>
    <dbReference type="NCBI Taxonomy" id="2715131"/>
    <lineage>
        <taxon>Bacteria</taxon>
        <taxon>Pseudomonadati</taxon>
        <taxon>Bacteroidota</taxon>
        <taxon>Cytophagia</taxon>
        <taxon>Cytophagales</taxon>
        <taxon>Mangrovivirgaceae</taxon>
        <taxon>Mangrovivirga</taxon>
    </lineage>
</organism>
<proteinExistence type="predicted"/>
<keyword evidence="2" id="KW-0449">Lipoprotein</keyword>
<sequence length="259" mass="30183">MKTKIIIFLIILTFPIYGQKKSNFSDQNINATLWYQKSGENYLLYHQLYDFAKYRLIENLSKSSSEMPKAVVLDLDETVLDNSPYNAYLITSGTTYSTETWNQWARAGKAEALPGALDFTNFAMSLGIEVFYISNRSNISLDGTVENLKILGFPNADKEHVFLKTETSDKTIRRNKVRENYEIILFLGDNLRDYKEVFIKPAKDVKEVVDDYKKELLNFFIVFPNPMYGEWEADAIDHKYDLNEKKKTTLKKEKLEVWK</sequence>
<evidence type="ECO:0000313" key="3">
    <source>
        <dbReference type="Proteomes" id="UP000298616"/>
    </source>
</evidence>
<name>A0A4D7JVX3_9BACT</name>
<dbReference type="RefSeq" id="WP_137092263.1">
    <property type="nucleotide sequence ID" value="NZ_CP028923.1"/>
</dbReference>
<dbReference type="InterPro" id="IPR006423">
    <property type="entry name" value="Lipo_e_P4"/>
</dbReference>
<dbReference type="GO" id="GO:0009279">
    <property type="term" value="C:cell outer membrane"/>
    <property type="evidence" value="ECO:0007669"/>
    <property type="project" value="InterPro"/>
</dbReference>
<dbReference type="SFLD" id="SFLDS00003">
    <property type="entry name" value="Haloacid_Dehalogenase"/>
    <property type="match status" value="1"/>
</dbReference>
<dbReference type="PANTHER" id="PTHR31284">
    <property type="entry name" value="ACID PHOSPHATASE-LIKE PROTEIN"/>
    <property type="match status" value="1"/>
</dbReference>
<dbReference type="SUPFAM" id="SSF56784">
    <property type="entry name" value="HAD-like"/>
    <property type="match status" value="1"/>
</dbReference>
<dbReference type="SFLD" id="SFLDG01125">
    <property type="entry name" value="C1.1:_Acid_Phosphatase_Like"/>
    <property type="match status" value="1"/>
</dbReference>
<dbReference type="PIRSF" id="PIRSF019271">
    <property type="entry name" value="Acid_Ptase_C"/>
    <property type="match status" value="1"/>
</dbReference>
<dbReference type="InterPro" id="IPR036412">
    <property type="entry name" value="HAD-like_sf"/>
</dbReference>
<evidence type="ECO:0000256" key="1">
    <source>
        <dbReference type="ARBA" id="ARBA00022729"/>
    </source>
</evidence>
<dbReference type="InterPro" id="IPR005519">
    <property type="entry name" value="Acid_phosphat_B-like"/>
</dbReference>
<dbReference type="OrthoDB" id="395856at2"/>
<dbReference type="InterPro" id="IPR023214">
    <property type="entry name" value="HAD_sf"/>
</dbReference>
<dbReference type="AlphaFoldDB" id="A0A4D7JVX3"/>
<dbReference type="Gene3D" id="3.40.50.1000">
    <property type="entry name" value="HAD superfamily/HAD-like"/>
    <property type="match status" value="1"/>
</dbReference>
<keyword evidence="3" id="KW-1185">Reference proteome</keyword>